<comment type="catalytic activity">
    <reaction evidence="8">
        <text>malonyl-[ACP] + acetyl-CoA + H(+) = 3-oxobutanoyl-[ACP] + CO2 + CoA</text>
        <dbReference type="Rhea" id="RHEA:12080"/>
        <dbReference type="Rhea" id="RHEA-COMP:9623"/>
        <dbReference type="Rhea" id="RHEA-COMP:9625"/>
        <dbReference type="ChEBI" id="CHEBI:15378"/>
        <dbReference type="ChEBI" id="CHEBI:16526"/>
        <dbReference type="ChEBI" id="CHEBI:57287"/>
        <dbReference type="ChEBI" id="CHEBI:57288"/>
        <dbReference type="ChEBI" id="CHEBI:78449"/>
        <dbReference type="ChEBI" id="CHEBI:78450"/>
        <dbReference type="EC" id="2.3.1.180"/>
    </reaction>
</comment>
<comment type="pathway">
    <text evidence="8">Lipid metabolism; fatty acid biosynthesis.</text>
</comment>
<dbReference type="InterPro" id="IPR013747">
    <property type="entry name" value="ACP_syn_III_C"/>
</dbReference>
<evidence type="ECO:0000256" key="8">
    <source>
        <dbReference type="HAMAP-Rule" id="MF_01815"/>
    </source>
</evidence>
<dbReference type="EMBL" id="JAZDRO010000003">
    <property type="protein sequence ID" value="MEE2566664.1"/>
    <property type="molecule type" value="Genomic_DNA"/>
</dbReference>
<dbReference type="NCBIfam" id="TIGR00747">
    <property type="entry name" value="fabH"/>
    <property type="match status" value="1"/>
</dbReference>
<feature type="region of interest" description="ACP-binding" evidence="8">
    <location>
        <begin position="254"/>
        <end position="258"/>
    </location>
</feature>
<comment type="subunit">
    <text evidence="8">Homodimer.</text>
</comment>
<dbReference type="InterPro" id="IPR016039">
    <property type="entry name" value="Thiolase-like"/>
</dbReference>
<dbReference type="InterPro" id="IPR004655">
    <property type="entry name" value="FabH"/>
</dbReference>
<dbReference type="PANTHER" id="PTHR43091">
    <property type="entry name" value="3-OXOACYL-[ACYL-CARRIER-PROTEIN] SYNTHASE"/>
    <property type="match status" value="1"/>
</dbReference>
<dbReference type="PANTHER" id="PTHR43091:SF1">
    <property type="entry name" value="BETA-KETOACYL-[ACYL-CARRIER-PROTEIN] SYNTHASE III, CHLOROPLASTIC"/>
    <property type="match status" value="1"/>
</dbReference>
<evidence type="ECO:0000256" key="7">
    <source>
        <dbReference type="ARBA" id="ARBA00023268"/>
    </source>
</evidence>
<evidence type="ECO:0000256" key="1">
    <source>
        <dbReference type="ARBA" id="ARBA00008642"/>
    </source>
</evidence>
<proteinExistence type="inferred from homology"/>
<evidence type="ECO:0000256" key="4">
    <source>
        <dbReference type="ARBA" id="ARBA00022832"/>
    </source>
</evidence>
<evidence type="ECO:0000313" key="11">
    <source>
        <dbReference type="EMBL" id="MEE2566664.1"/>
    </source>
</evidence>
<evidence type="ECO:0000313" key="12">
    <source>
        <dbReference type="Proteomes" id="UP001310692"/>
    </source>
</evidence>
<evidence type="ECO:0000256" key="2">
    <source>
        <dbReference type="ARBA" id="ARBA00022516"/>
    </source>
</evidence>
<dbReference type="Gene3D" id="3.40.47.10">
    <property type="match status" value="1"/>
</dbReference>
<feature type="active site" evidence="8">
    <location>
        <position position="115"/>
    </location>
</feature>
<comment type="domain">
    <text evidence="8">The last Arg residue of the ACP-binding site is essential for the weak association between ACP/AcpP and FabH.</text>
</comment>
<keyword evidence="8 11" id="KW-0012">Acyltransferase</keyword>
<reference evidence="11 12" key="1">
    <citation type="submission" date="2024-01" db="EMBL/GenBank/DDBJ databases">
        <title>Hyphobacterium bacterium isolated from marine sediment.</title>
        <authorList>
            <person name="Zhao S."/>
        </authorList>
    </citation>
    <scope>NUCLEOTIDE SEQUENCE [LARGE SCALE GENOMIC DNA]</scope>
    <source>
        <strain evidence="11 12">Y60-23</strain>
    </source>
</reference>
<feature type="active site" evidence="8">
    <location>
        <position position="283"/>
    </location>
</feature>
<protein>
    <recommendedName>
        <fullName evidence="8">Beta-ketoacyl-[acyl-carrier-protein] synthase III</fullName>
        <shortName evidence="8">Beta-ketoacyl-ACP synthase III</shortName>
        <shortName evidence="8">KAS III</shortName>
        <ecNumber evidence="8">2.3.1.180</ecNumber>
    </recommendedName>
    <alternativeName>
        <fullName evidence="8">3-oxoacyl-[acyl-carrier-protein] synthase 3</fullName>
    </alternativeName>
    <alternativeName>
        <fullName evidence="8">3-oxoacyl-[acyl-carrier-protein] synthase III</fullName>
    </alternativeName>
</protein>
<dbReference type="EC" id="2.3.1.180" evidence="8"/>
<dbReference type="SUPFAM" id="SSF53901">
    <property type="entry name" value="Thiolase-like"/>
    <property type="match status" value="1"/>
</dbReference>
<dbReference type="GO" id="GO:0033818">
    <property type="term" value="F:beta-ketoacyl-acyl-carrier-protein synthase III activity"/>
    <property type="evidence" value="ECO:0007669"/>
    <property type="project" value="UniProtKB-EC"/>
</dbReference>
<dbReference type="Pfam" id="PF08545">
    <property type="entry name" value="ACP_syn_III"/>
    <property type="match status" value="1"/>
</dbReference>
<dbReference type="HAMAP" id="MF_01815">
    <property type="entry name" value="FabH"/>
    <property type="match status" value="1"/>
</dbReference>
<dbReference type="Pfam" id="PF08541">
    <property type="entry name" value="ACP_syn_III_C"/>
    <property type="match status" value="1"/>
</dbReference>
<dbReference type="RefSeq" id="WP_330196214.1">
    <property type="nucleotide sequence ID" value="NZ_JAZDRO010000003.1"/>
</dbReference>
<keyword evidence="3 8" id="KW-0808">Transferase</keyword>
<evidence type="ECO:0000256" key="6">
    <source>
        <dbReference type="ARBA" id="ARBA00023160"/>
    </source>
</evidence>
<dbReference type="InterPro" id="IPR013751">
    <property type="entry name" value="ACP_syn_III_N"/>
</dbReference>
<dbReference type="CDD" id="cd00830">
    <property type="entry name" value="KAS_III"/>
    <property type="match status" value="1"/>
</dbReference>
<name>A0ABU7LYP5_9PROT</name>
<gene>
    <name evidence="8" type="primary">fabH</name>
    <name evidence="11" type="ORF">V0U35_08230</name>
</gene>
<dbReference type="NCBIfam" id="NF006829">
    <property type="entry name" value="PRK09352.1"/>
    <property type="match status" value="1"/>
</dbReference>
<keyword evidence="8" id="KW-0963">Cytoplasm</keyword>
<evidence type="ECO:0000256" key="3">
    <source>
        <dbReference type="ARBA" id="ARBA00022679"/>
    </source>
</evidence>
<dbReference type="Proteomes" id="UP001310692">
    <property type="component" value="Unassembled WGS sequence"/>
</dbReference>
<feature type="domain" description="Beta-ketoacyl-[acyl-carrier-protein] synthase III C-terminal" evidence="9">
    <location>
        <begin position="237"/>
        <end position="325"/>
    </location>
</feature>
<feature type="domain" description="Beta-ketoacyl-[acyl-carrier-protein] synthase III N-terminal" evidence="10">
    <location>
        <begin position="109"/>
        <end position="176"/>
    </location>
</feature>
<evidence type="ECO:0000259" key="10">
    <source>
        <dbReference type="Pfam" id="PF08545"/>
    </source>
</evidence>
<keyword evidence="6 8" id="KW-0275">Fatty acid biosynthesis</keyword>
<evidence type="ECO:0000256" key="5">
    <source>
        <dbReference type="ARBA" id="ARBA00023098"/>
    </source>
</evidence>
<feature type="active site" evidence="8">
    <location>
        <position position="253"/>
    </location>
</feature>
<keyword evidence="7 8" id="KW-0511">Multifunctional enzyme</keyword>
<keyword evidence="5 8" id="KW-0443">Lipid metabolism</keyword>
<keyword evidence="2 8" id="KW-0444">Lipid biosynthesis</keyword>
<keyword evidence="4 8" id="KW-0276">Fatty acid metabolism</keyword>
<comment type="subcellular location">
    <subcellularLocation>
        <location evidence="8">Cytoplasm</location>
    </subcellularLocation>
</comment>
<organism evidence="11 12">
    <name type="scientific">Hyphobacterium marinum</name>
    <dbReference type="NCBI Taxonomy" id="3116574"/>
    <lineage>
        <taxon>Bacteria</taxon>
        <taxon>Pseudomonadati</taxon>
        <taxon>Pseudomonadota</taxon>
        <taxon>Alphaproteobacteria</taxon>
        <taxon>Maricaulales</taxon>
        <taxon>Maricaulaceae</taxon>
        <taxon>Hyphobacterium</taxon>
    </lineage>
</organism>
<comment type="similarity">
    <text evidence="1 8">Belongs to the thiolase-like superfamily. FabH family.</text>
</comment>
<sequence>MTQLMARVSGVGSYLPERIVTNDELARTVDTSDAWIRERTGIKRRHIAADGETTVDMGEMAARRALDNAGLDASEIDLIIVATTTPDLVFPSCATMIQGRLGITQGAAFDVQAVCSGFIYALSIADGLILTGQHRNVLVIGAETMSRIIDWTDRATCVLFGDGAGAFVLQAGESQRGKPFGRGLIGAYMRADGSFLDLLRTTGGVSSSQSSGLLTMQGNAVYRHAVTKICEAMTTLMERHGVTSADIDWFVPHQANQRILEGVAKRLGIAPDKVISTVADQGNTSAASVPLAFDQAVRDGRIQRGDLCLLEALGGGFTWGSALIRF</sequence>
<comment type="caution">
    <text evidence="11">The sequence shown here is derived from an EMBL/GenBank/DDBJ whole genome shotgun (WGS) entry which is preliminary data.</text>
</comment>
<evidence type="ECO:0000259" key="9">
    <source>
        <dbReference type="Pfam" id="PF08541"/>
    </source>
</evidence>
<accession>A0ABU7LYP5</accession>
<keyword evidence="12" id="KW-1185">Reference proteome</keyword>
<comment type="function">
    <text evidence="8">Catalyzes the condensation reaction of fatty acid synthesis by the addition to an acyl acceptor of two carbons from malonyl-ACP. Catalyzes the first condensation reaction which initiates fatty acid synthesis and may therefore play a role in governing the total rate of fatty acid production. Possesses both acetoacetyl-ACP synthase and acetyl transacylase activities. Its substrate specificity determines the biosynthesis of branched-chain and/or straight-chain of fatty acids.</text>
</comment>